<protein>
    <submittedName>
        <fullName evidence="1">Uncharacterized protein</fullName>
    </submittedName>
</protein>
<dbReference type="OrthoDB" id="9782650at2"/>
<evidence type="ECO:0000313" key="2">
    <source>
        <dbReference type="Proteomes" id="UP000268007"/>
    </source>
</evidence>
<dbReference type="RefSeq" id="WP_121197823.1">
    <property type="nucleotide sequence ID" value="NZ_RBKU01000001.1"/>
</dbReference>
<dbReference type="EMBL" id="RBKU01000001">
    <property type="protein sequence ID" value="RKR82199.1"/>
    <property type="molecule type" value="Genomic_DNA"/>
</dbReference>
<proteinExistence type="predicted"/>
<sequence length="296" mass="32437">MHTNFTQPIKQANTAPIKAVIISAFFVALLITGGQVLASGKPVGKKRLFIIPAAAYFFNSTYWDRNGDYKKYDNNTHFGSTILSVNVEYGFSRRLSLLATMPFVINKISQAGYSTSVSGFGDAELGARYYVANINYNVYFSVQGNLVVPLYSSADGKSLGYGKLGTDIRAIGAGDISILSQKFYWEINTGFRQYLGDSGPFQLKNSLSLAYTLNKKSQVSVAGTSVYSFSDAKNALNVTNPLDVSNTKDFNFNQLTGSYSYSLKRNKTLFFSLSKFITGKNTGAGTTISVGYVYKY</sequence>
<dbReference type="AlphaFoldDB" id="A0A495J2F9"/>
<name>A0A495J2F9_9SPHI</name>
<organism evidence="1 2">
    <name type="scientific">Mucilaginibacter gracilis</name>
    <dbReference type="NCBI Taxonomy" id="423350"/>
    <lineage>
        <taxon>Bacteria</taxon>
        <taxon>Pseudomonadati</taxon>
        <taxon>Bacteroidota</taxon>
        <taxon>Sphingobacteriia</taxon>
        <taxon>Sphingobacteriales</taxon>
        <taxon>Sphingobacteriaceae</taxon>
        <taxon>Mucilaginibacter</taxon>
    </lineage>
</organism>
<gene>
    <name evidence="1" type="ORF">BDD43_2370</name>
</gene>
<dbReference type="Proteomes" id="UP000268007">
    <property type="component" value="Unassembled WGS sequence"/>
</dbReference>
<comment type="caution">
    <text evidence="1">The sequence shown here is derived from an EMBL/GenBank/DDBJ whole genome shotgun (WGS) entry which is preliminary data.</text>
</comment>
<evidence type="ECO:0000313" key="1">
    <source>
        <dbReference type="EMBL" id="RKR82199.1"/>
    </source>
</evidence>
<keyword evidence="2" id="KW-1185">Reference proteome</keyword>
<accession>A0A495J2F9</accession>
<reference evidence="1 2" key="1">
    <citation type="submission" date="2018-10" db="EMBL/GenBank/DDBJ databases">
        <title>Genomic Encyclopedia of Archaeal and Bacterial Type Strains, Phase II (KMG-II): from individual species to whole genera.</title>
        <authorList>
            <person name="Goeker M."/>
        </authorList>
    </citation>
    <scope>NUCLEOTIDE SEQUENCE [LARGE SCALE GENOMIC DNA]</scope>
    <source>
        <strain evidence="1 2">DSM 18602</strain>
    </source>
</reference>